<dbReference type="GO" id="GO:0050308">
    <property type="term" value="F:sugar-phosphatase activity"/>
    <property type="evidence" value="ECO:0007669"/>
    <property type="project" value="TreeGrafter"/>
</dbReference>
<dbReference type="InterPro" id="IPR023198">
    <property type="entry name" value="PGP-like_dom2"/>
</dbReference>
<comment type="caution">
    <text evidence="1">The sequence shown here is derived from an EMBL/GenBank/DDBJ whole genome shotgun (WGS) entry which is preliminary data.</text>
</comment>
<dbReference type="SFLD" id="SFLDS00003">
    <property type="entry name" value="Haloacid_Dehalogenase"/>
    <property type="match status" value="1"/>
</dbReference>
<dbReference type="InterPro" id="IPR006439">
    <property type="entry name" value="HAD-SF_hydro_IA"/>
</dbReference>
<dbReference type="Gene3D" id="3.40.50.1000">
    <property type="entry name" value="HAD superfamily/HAD-like"/>
    <property type="match status" value="1"/>
</dbReference>
<dbReference type="PANTHER" id="PTHR43481:SF4">
    <property type="entry name" value="GLYCEROL-1-PHOSPHATE PHOSPHOHYDROLASE 1-RELATED"/>
    <property type="match status" value="1"/>
</dbReference>
<dbReference type="InterPro" id="IPR023214">
    <property type="entry name" value="HAD_sf"/>
</dbReference>
<evidence type="ECO:0000313" key="2">
    <source>
        <dbReference type="Proteomes" id="UP000654370"/>
    </source>
</evidence>
<proteinExistence type="predicted"/>
<dbReference type="Proteomes" id="UP000654370">
    <property type="component" value="Unassembled WGS sequence"/>
</dbReference>
<dbReference type="SUPFAM" id="SSF56784">
    <property type="entry name" value="HAD-like"/>
    <property type="match status" value="1"/>
</dbReference>
<dbReference type="AlphaFoldDB" id="A0A8H7Q6B4"/>
<accession>A0A8H7Q6B4</accession>
<evidence type="ECO:0000313" key="1">
    <source>
        <dbReference type="EMBL" id="KAG2186355.1"/>
    </source>
</evidence>
<dbReference type="Gene3D" id="1.10.150.240">
    <property type="entry name" value="Putative phosphatase, domain 2"/>
    <property type="match status" value="1"/>
</dbReference>
<keyword evidence="2" id="KW-1185">Reference proteome</keyword>
<gene>
    <name evidence="1" type="ORF">INT43_002793</name>
</gene>
<dbReference type="SFLD" id="SFLDG01129">
    <property type="entry name" value="C1.5:_HAD__Beta-PGM__Phosphata"/>
    <property type="match status" value="1"/>
</dbReference>
<protein>
    <submittedName>
        <fullName evidence="1">Uncharacterized protein</fullName>
    </submittedName>
</protein>
<sequence>MSAIEVQAKCAIFDMDGTLIDTTRAITDHWEEYASKHGLDANEIMKMSHGRPMLETMKHWTPEHATPEISAKYERRLALNANGVALAAGSAKLIESIPRDRFGMFTGAKTFTAEQRLSQCEIEKPASFVTADMISRGKPDPEGWVLAAKNLGYEAKDCVAFEDSTVGVQAAKAAGMYTVACLSTNTFNNLKAAGADYIVKDLSEVNAEIIESGNLKITISSSVM</sequence>
<dbReference type="InterPro" id="IPR036412">
    <property type="entry name" value="HAD-like_sf"/>
</dbReference>
<name>A0A8H7Q6B4_MORIS</name>
<dbReference type="Pfam" id="PF00702">
    <property type="entry name" value="Hydrolase"/>
    <property type="match status" value="1"/>
</dbReference>
<dbReference type="NCBIfam" id="TIGR01509">
    <property type="entry name" value="HAD-SF-IA-v3"/>
    <property type="match status" value="1"/>
</dbReference>
<dbReference type="EMBL" id="JAEPQZ010000001">
    <property type="protein sequence ID" value="KAG2186355.1"/>
    <property type="molecule type" value="Genomic_DNA"/>
</dbReference>
<dbReference type="InterPro" id="IPR051806">
    <property type="entry name" value="HAD-like_SPP"/>
</dbReference>
<dbReference type="OrthoDB" id="40579at2759"/>
<dbReference type="PANTHER" id="PTHR43481">
    <property type="entry name" value="FRUCTOSE-1-PHOSPHATE PHOSPHATASE"/>
    <property type="match status" value="1"/>
</dbReference>
<reference evidence="1" key="1">
    <citation type="submission" date="2020-12" db="EMBL/GenBank/DDBJ databases">
        <title>Metabolic potential, ecology and presence of endohyphal bacteria is reflected in genomic diversity of Mucoromycotina.</title>
        <authorList>
            <person name="Muszewska A."/>
            <person name="Okrasinska A."/>
            <person name="Steczkiewicz K."/>
            <person name="Drgas O."/>
            <person name="Orlowska M."/>
            <person name="Perlinska-Lenart U."/>
            <person name="Aleksandrzak-Piekarczyk T."/>
            <person name="Szatraj K."/>
            <person name="Zielenkiewicz U."/>
            <person name="Pilsyk S."/>
            <person name="Malc E."/>
            <person name="Mieczkowski P."/>
            <person name="Kruszewska J.S."/>
            <person name="Biernat P."/>
            <person name="Pawlowska J."/>
        </authorList>
    </citation>
    <scope>NUCLEOTIDE SEQUENCE</scope>
    <source>
        <strain evidence="1">WA0000067209</strain>
    </source>
</reference>
<organism evidence="1 2">
    <name type="scientific">Mortierella isabellina</name>
    <name type="common">Filamentous fungus</name>
    <name type="synonym">Umbelopsis isabellina</name>
    <dbReference type="NCBI Taxonomy" id="91625"/>
    <lineage>
        <taxon>Eukaryota</taxon>
        <taxon>Fungi</taxon>
        <taxon>Fungi incertae sedis</taxon>
        <taxon>Mucoromycota</taxon>
        <taxon>Mucoromycotina</taxon>
        <taxon>Umbelopsidomycetes</taxon>
        <taxon>Umbelopsidales</taxon>
        <taxon>Umbelopsidaceae</taxon>
        <taxon>Umbelopsis</taxon>
    </lineage>
</organism>